<dbReference type="InterPro" id="IPR036513">
    <property type="entry name" value="STAS_dom_sf"/>
</dbReference>
<dbReference type="OrthoDB" id="4262547at2"/>
<organism evidence="1 2">
    <name type="scientific">Streptomyces violaceoruber</name>
    <dbReference type="NCBI Taxonomy" id="1935"/>
    <lineage>
        <taxon>Bacteria</taxon>
        <taxon>Bacillati</taxon>
        <taxon>Actinomycetota</taxon>
        <taxon>Actinomycetes</taxon>
        <taxon>Kitasatosporales</taxon>
        <taxon>Streptomycetaceae</taxon>
        <taxon>Streptomyces</taxon>
        <taxon>Streptomyces violaceoruber group</taxon>
    </lineage>
</organism>
<proteinExistence type="predicted"/>
<sequence>MQRRDSDHHSLRIQHTLYPAAYLLRLIGDTHPTSHELAAAFQHADAWALPLIVDLSALGFGDEELLRRLLHAHRTGLTLIGPISDSFQRRLDTTGVTDLFTIRPTLDAALDSPGRGRR</sequence>
<accession>A0A1V0U6H6</accession>
<evidence type="ECO:0008006" key="3">
    <source>
        <dbReference type="Google" id="ProtNLM"/>
    </source>
</evidence>
<evidence type="ECO:0000313" key="1">
    <source>
        <dbReference type="EMBL" id="ARF60562.1"/>
    </source>
</evidence>
<dbReference type="Proteomes" id="UP000192445">
    <property type="component" value="Chromosome"/>
</dbReference>
<evidence type="ECO:0000313" key="2">
    <source>
        <dbReference type="Proteomes" id="UP000192445"/>
    </source>
</evidence>
<dbReference type="Gene3D" id="3.30.750.24">
    <property type="entry name" value="STAS domain"/>
    <property type="match status" value="1"/>
</dbReference>
<reference evidence="1 2" key="1">
    <citation type="submission" date="2017-03" db="EMBL/GenBank/DDBJ databases">
        <title>Complete Genome Sequence of a natural compounds producer, Streptomyces violaceus S21.</title>
        <authorList>
            <person name="Zhong C."/>
            <person name="Zhao Z."/>
            <person name="Fu J."/>
            <person name="Zong G."/>
            <person name="Qin R."/>
            <person name="Cao G."/>
        </authorList>
    </citation>
    <scope>NUCLEOTIDE SEQUENCE [LARGE SCALE GENOMIC DNA]</scope>
    <source>
        <strain evidence="1 2">S21</strain>
    </source>
</reference>
<dbReference type="RefSeq" id="WP_050491112.1">
    <property type="nucleotide sequence ID" value="NZ_CP020570.1"/>
</dbReference>
<gene>
    <name evidence="1" type="ORF">B1H20_03530</name>
</gene>
<dbReference type="SUPFAM" id="SSF52091">
    <property type="entry name" value="SpoIIaa-like"/>
    <property type="match status" value="1"/>
</dbReference>
<protein>
    <recommendedName>
        <fullName evidence="3">STAS domain-containing protein</fullName>
    </recommendedName>
</protein>
<dbReference type="EMBL" id="CP020570">
    <property type="protein sequence ID" value="ARF60562.1"/>
    <property type="molecule type" value="Genomic_DNA"/>
</dbReference>
<dbReference type="AlphaFoldDB" id="A0A1V0U6H6"/>
<name>A0A1V0U6H6_STRVN</name>
<dbReference type="KEGG" id="svu:B1H20_03530"/>